<accession>A0ABR9QFJ6</accession>
<keyword evidence="2" id="KW-1185">Reference proteome</keyword>
<dbReference type="EMBL" id="JADCLJ010000007">
    <property type="protein sequence ID" value="MBE4907270.1"/>
    <property type="molecule type" value="Genomic_DNA"/>
</dbReference>
<comment type="caution">
    <text evidence="1">The sequence shown here is derived from an EMBL/GenBank/DDBJ whole genome shotgun (WGS) entry which is preliminary data.</text>
</comment>
<sequence length="61" mass="7311">MRDEELRLFEERIETLAKGIGRHLETLQEQICDRFDSIEHNTSKRFIEINSILEGYTETKK</sequence>
<gene>
    <name evidence="1" type="ORF">IMZ08_04250</name>
</gene>
<name>A0ABR9QFJ6_9BACI</name>
<evidence type="ECO:0000313" key="1">
    <source>
        <dbReference type="EMBL" id="MBE4907270.1"/>
    </source>
</evidence>
<proteinExistence type="predicted"/>
<protein>
    <submittedName>
        <fullName evidence="1">Uncharacterized protein</fullName>
    </submittedName>
</protein>
<dbReference type="RefSeq" id="WP_193534736.1">
    <property type="nucleotide sequence ID" value="NZ_JADCLJ010000007.1"/>
</dbReference>
<reference evidence="1 2" key="1">
    <citation type="submission" date="2020-10" db="EMBL/GenBank/DDBJ databases">
        <title>Bacillus sp. HD4P25, an endophyte from a halophyte.</title>
        <authorList>
            <person name="Sun J.-Q."/>
        </authorList>
    </citation>
    <scope>NUCLEOTIDE SEQUENCE [LARGE SCALE GENOMIC DNA]</scope>
    <source>
        <strain evidence="1 2">YIM 93174</strain>
    </source>
</reference>
<dbReference type="Proteomes" id="UP001516662">
    <property type="component" value="Unassembled WGS sequence"/>
</dbReference>
<evidence type="ECO:0000313" key="2">
    <source>
        <dbReference type="Proteomes" id="UP001516662"/>
    </source>
</evidence>
<organism evidence="1 2">
    <name type="scientific">Litchfieldia luteola</name>
    <dbReference type="NCBI Taxonomy" id="682179"/>
    <lineage>
        <taxon>Bacteria</taxon>
        <taxon>Bacillati</taxon>
        <taxon>Bacillota</taxon>
        <taxon>Bacilli</taxon>
        <taxon>Bacillales</taxon>
        <taxon>Bacillaceae</taxon>
        <taxon>Litchfieldia</taxon>
    </lineage>
</organism>